<protein>
    <submittedName>
        <fullName evidence="1">Uncharacterized protein</fullName>
    </submittedName>
</protein>
<evidence type="ECO:0000313" key="1">
    <source>
        <dbReference type="EMBL" id="KAL0001263.1"/>
    </source>
</evidence>
<comment type="caution">
    <text evidence="1">The sequence shown here is derived from an EMBL/GenBank/DDBJ whole genome shotgun (WGS) entry which is preliminary data.</text>
</comment>
<dbReference type="EMBL" id="JAZDWU010000005">
    <property type="protein sequence ID" value="KAL0001263.1"/>
    <property type="molecule type" value="Genomic_DNA"/>
</dbReference>
<name>A0AAW2CSN1_9ROSI</name>
<accession>A0AAW2CSN1</accession>
<dbReference type="Proteomes" id="UP001459277">
    <property type="component" value="Unassembled WGS sequence"/>
</dbReference>
<gene>
    <name evidence="1" type="ORF">SO802_015044</name>
</gene>
<dbReference type="AlphaFoldDB" id="A0AAW2CSN1"/>
<keyword evidence="2" id="KW-1185">Reference proteome</keyword>
<organism evidence="1 2">
    <name type="scientific">Lithocarpus litseifolius</name>
    <dbReference type="NCBI Taxonomy" id="425828"/>
    <lineage>
        <taxon>Eukaryota</taxon>
        <taxon>Viridiplantae</taxon>
        <taxon>Streptophyta</taxon>
        <taxon>Embryophyta</taxon>
        <taxon>Tracheophyta</taxon>
        <taxon>Spermatophyta</taxon>
        <taxon>Magnoliopsida</taxon>
        <taxon>eudicotyledons</taxon>
        <taxon>Gunneridae</taxon>
        <taxon>Pentapetalae</taxon>
        <taxon>rosids</taxon>
        <taxon>fabids</taxon>
        <taxon>Fagales</taxon>
        <taxon>Fagaceae</taxon>
        <taxon>Lithocarpus</taxon>
    </lineage>
</organism>
<reference evidence="1 2" key="1">
    <citation type="submission" date="2024-01" db="EMBL/GenBank/DDBJ databases">
        <title>A telomere-to-telomere, gap-free genome of sweet tea (Lithocarpus litseifolius).</title>
        <authorList>
            <person name="Zhou J."/>
        </authorList>
    </citation>
    <scope>NUCLEOTIDE SEQUENCE [LARGE SCALE GENOMIC DNA]</scope>
    <source>
        <strain evidence="1">Zhou-2022a</strain>
        <tissue evidence="1">Leaf</tissue>
    </source>
</reference>
<sequence length="234" mass="25220">MFLGHFYSQLDLLHGDEIEGHTFDLRRGDESSLVYFACTSPLWLLVPSTRALGTVGRTPDPDLFFPPSYNKHLALPIASIVSSVPIKRGVVEEIGTTIHVGKGKEKLIKKVTVKKSEAEEGVVGIAASQGTKKRKTGSACKKLVVFEDPREVYPAAEKEVSHPLIPKIRVKTKVEVSPLVTGGTLQEKVVAYQPPVISSVEKGVSSGDVAGETEQVPEVVKDVESTQAPVPSVV</sequence>
<proteinExistence type="predicted"/>
<evidence type="ECO:0000313" key="2">
    <source>
        <dbReference type="Proteomes" id="UP001459277"/>
    </source>
</evidence>